<evidence type="ECO:0000256" key="8">
    <source>
        <dbReference type="ARBA" id="ARBA00023014"/>
    </source>
</evidence>
<keyword evidence="5 9" id="KW-0671">Queuosine biosynthesis</keyword>
<evidence type="ECO:0000256" key="9">
    <source>
        <dbReference type="HAMAP-Rule" id="MF_00916"/>
    </source>
</evidence>
<evidence type="ECO:0000313" key="11">
    <source>
        <dbReference type="EMBL" id="MEM0574936.1"/>
    </source>
</evidence>
<keyword evidence="8 9" id="KW-0411">Iron-sulfur</keyword>
<evidence type="ECO:0000256" key="3">
    <source>
        <dbReference type="ARBA" id="ARBA00022694"/>
    </source>
</evidence>
<proteinExistence type="inferred from homology"/>
<keyword evidence="6 9" id="KW-0560">Oxidoreductase</keyword>
<comment type="catalytic activity">
    <reaction evidence="9">
        <text>epoxyqueuosine(34) in tRNA + AH2 = queuosine(34) in tRNA + A + H2O</text>
        <dbReference type="Rhea" id="RHEA:32159"/>
        <dbReference type="Rhea" id="RHEA-COMP:18571"/>
        <dbReference type="Rhea" id="RHEA-COMP:18582"/>
        <dbReference type="ChEBI" id="CHEBI:13193"/>
        <dbReference type="ChEBI" id="CHEBI:15377"/>
        <dbReference type="ChEBI" id="CHEBI:17499"/>
        <dbReference type="ChEBI" id="CHEBI:194431"/>
        <dbReference type="ChEBI" id="CHEBI:194443"/>
        <dbReference type="EC" id="1.17.99.6"/>
    </reaction>
</comment>
<dbReference type="NCBIfam" id="TIGR00276">
    <property type="entry name" value="tRNA epoxyqueuosine(34) reductase QueG"/>
    <property type="match status" value="1"/>
</dbReference>
<feature type="active site" description="Proton donor" evidence="9">
    <location>
        <position position="132"/>
    </location>
</feature>
<evidence type="ECO:0000259" key="10">
    <source>
        <dbReference type="PROSITE" id="PS51379"/>
    </source>
</evidence>
<feature type="binding site" evidence="9">
    <location>
        <position position="153"/>
    </location>
    <ligand>
        <name>cob(II)alamin</name>
        <dbReference type="ChEBI" id="CHEBI:16304"/>
    </ligand>
</feature>
<dbReference type="PANTHER" id="PTHR30002">
    <property type="entry name" value="EPOXYQUEUOSINE REDUCTASE"/>
    <property type="match status" value="1"/>
</dbReference>
<reference evidence="11 12" key="1">
    <citation type="submission" date="2024-03" db="EMBL/GenBank/DDBJ databases">
        <title>Two novel species of the genus Flavobacterium exhibiting potentially degradation of complex polysaccharides.</title>
        <authorList>
            <person name="Lian X."/>
        </authorList>
    </citation>
    <scope>NUCLEOTIDE SEQUENCE [LARGE SCALE GENOMIC DNA]</scope>
    <source>
        <strain evidence="11 12">N6</strain>
    </source>
</reference>
<dbReference type="PROSITE" id="PS00198">
    <property type="entry name" value="4FE4S_FER_1"/>
    <property type="match status" value="1"/>
</dbReference>
<comment type="caution">
    <text evidence="11">The sequence shown here is derived from an EMBL/GenBank/DDBJ whole genome shotgun (WGS) entry which is preliminary data.</text>
</comment>
<feature type="binding site" evidence="9">
    <location>
        <position position="242"/>
    </location>
    <ligand>
        <name>[4Fe-4S] cluster</name>
        <dbReference type="ChEBI" id="CHEBI:49883"/>
        <label>2</label>
    </ligand>
</feature>
<dbReference type="InterPro" id="IPR013542">
    <property type="entry name" value="QueG_DUF1730"/>
</dbReference>
<feature type="binding site" evidence="9">
    <location>
        <position position="61"/>
    </location>
    <ligand>
        <name>cob(II)alamin</name>
        <dbReference type="ChEBI" id="CHEBI:16304"/>
    </ligand>
</feature>
<dbReference type="InterPro" id="IPR004453">
    <property type="entry name" value="QueG"/>
</dbReference>
<feature type="binding site" evidence="9">
    <location>
        <position position="132"/>
    </location>
    <ligand>
        <name>cob(II)alamin</name>
        <dbReference type="ChEBI" id="CHEBI:16304"/>
    </ligand>
</feature>
<dbReference type="Gene3D" id="3.30.70.20">
    <property type="match status" value="1"/>
</dbReference>
<dbReference type="EC" id="1.17.99.6" evidence="9"/>
<feature type="binding site" evidence="9">
    <location>
        <position position="192"/>
    </location>
    <ligand>
        <name>[4Fe-4S] cluster</name>
        <dbReference type="ChEBI" id="CHEBI:49883"/>
        <label>1</label>
    </ligand>
</feature>
<feature type="binding site" evidence="9">
    <location>
        <begin position="239"/>
        <end position="240"/>
    </location>
    <ligand>
        <name>cob(II)alamin</name>
        <dbReference type="ChEBI" id="CHEBI:16304"/>
    </ligand>
</feature>
<comment type="similarity">
    <text evidence="9">Belongs to the QueG family.</text>
</comment>
<comment type="subcellular location">
    <subcellularLocation>
        <location evidence="9">Cytoplasm</location>
    </subcellularLocation>
</comment>
<dbReference type="GO" id="GO:0052693">
    <property type="term" value="F:epoxyqueuosine reductase activity"/>
    <property type="evidence" value="ECO:0007669"/>
    <property type="project" value="UniProtKB-EC"/>
</dbReference>
<dbReference type="EMBL" id="JBCGDP010000001">
    <property type="protein sequence ID" value="MEM0574936.1"/>
    <property type="molecule type" value="Genomic_DNA"/>
</dbReference>
<dbReference type="Proteomes" id="UP001468798">
    <property type="component" value="Unassembled WGS sequence"/>
</dbReference>
<keyword evidence="1 9" id="KW-0004">4Fe-4S</keyword>
<dbReference type="Pfam" id="PF13484">
    <property type="entry name" value="Fer4_16"/>
    <property type="match status" value="1"/>
</dbReference>
<dbReference type="PROSITE" id="PS51379">
    <property type="entry name" value="4FE4S_FER_2"/>
    <property type="match status" value="1"/>
</dbReference>
<keyword evidence="7 9" id="KW-0408">Iron</keyword>
<feature type="binding site" evidence="9">
    <location>
        <position position="196"/>
    </location>
    <ligand>
        <name>[4Fe-4S] cluster</name>
        <dbReference type="ChEBI" id="CHEBI:49883"/>
        <label>2</label>
    </ligand>
</feature>
<gene>
    <name evidence="9 11" type="primary">queG</name>
    <name evidence="11" type="ORF">WFZ86_00330</name>
</gene>
<dbReference type="Pfam" id="PF08331">
    <property type="entry name" value="QueG_DUF1730"/>
    <property type="match status" value="1"/>
</dbReference>
<dbReference type="SUPFAM" id="SSF46548">
    <property type="entry name" value="alpha-helical ferredoxin"/>
    <property type="match status" value="1"/>
</dbReference>
<dbReference type="InterPro" id="IPR017900">
    <property type="entry name" value="4Fe4S_Fe_S_CS"/>
</dbReference>
<feature type="binding site" evidence="9">
    <location>
        <position position="186"/>
    </location>
    <ligand>
        <name>[4Fe-4S] cluster</name>
        <dbReference type="ChEBI" id="CHEBI:49883"/>
        <label>1</label>
    </ligand>
</feature>
<evidence type="ECO:0000256" key="7">
    <source>
        <dbReference type="ARBA" id="ARBA00023004"/>
    </source>
</evidence>
<feature type="binding site" evidence="9">
    <location>
        <position position="212"/>
    </location>
    <ligand>
        <name>[4Fe-4S] cluster</name>
        <dbReference type="ChEBI" id="CHEBI:49883"/>
        <label>2</label>
    </ligand>
</feature>
<evidence type="ECO:0000313" key="12">
    <source>
        <dbReference type="Proteomes" id="UP001468798"/>
    </source>
</evidence>
<name>A0ABU9NHZ1_9FLAO</name>
<comment type="subunit">
    <text evidence="9">Monomer.</text>
</comment>
<feature type="binding site" evidence="9">
    <location>
        <position position="221"/>
    </location>
    <ligand>
        <name>tRNA</name>
        <dbReference type="ChEBI" id="CHEBI:17843"/>
    </ligand>
</feature>
<comment type="caution">
    <text evidence="9">Lacks conserved residue(s) required for the propagation of feature annotation.</text>
</comment>
<organism evidence="11 12">
    <name type="scientific">Flavobacterium polysaccharolyticum</name>
    <dbReference type="NCBI Taxonomy" id="3133148"/>
    <lineage>
        <taxon>Bacteria</taxon>
        <taxon>Pseudomonadati</taxon>
        <taxon>Bacteroidota</taxon>
        <taxon>Flavobacteriia</taxon>
        <taxon>Flavobacteriales</taxon>
        <taxon>Flavobacteriaceae</taxon>
        <taxon>Flavobacterium</taxon>
    </lineage>
</organism>
<evidence type="ECO:0000256" key="4">
    <source>
        <dbReference type="ARBA" id="ARBA00022723"/>
    </source>
</evidence>
<sequence length="307" mass="35060">MINNKEKYTQFIKAESKRLGFLSCGISRAGFLETEAPRLEKWLTMQMNGHMNYMENHFDKRLDPTLLVDGAKSVISLLLNYYPSEVQNPDSYKISKYAFGQDYHFVIKDKLKELLFSIQTEIGEVSGRAFVDSAPVLDKAWAAKSGLGWIGKNSNLITQKVGSFYFIAELIVDLDLEYDNATTDHCGTCTACLDACPTQAIVAPYVVDGSKCISYFTIELKDNIPSEFKEKFDDWIFGCDVCQDVCPWNRFSKPHQEPLFNPNPEMLEWSKKDWEEITSETFNAVFKNSPLKRTKWSGLIRNIDNAL</sequence>
<evidence type="ECO:0000256" key="2">
    <source>
        <dbReference type="ARBA" id="ARBA00022490"/>
    </source>
</evidence>
<evidence type="ECO:0000256" key="5">
    <source>
        <dbReference type="ARBA" id="ARBA00022785"/>
    </source>
</evidence>
<keyword evidence="9" id="KW-0846">Cobalamin</keyword>
<keyword evidence="3 9" id="KW-0819">tRNA processing</keyword>
<keyword evidence="9" id="KW-0170">Cobalt</keyword>
<keyword evidence="4 9" id="KW-0479">Metal-binding</keyword>
<comment type="cofactor">
    <cofactor evidence="9">
        <name>[4Fe-4S] cluster</name>
        <dbReference type="ChEBI" id="CHEBI:49883"/>
    </cofactor>
    <text evidence="9">Binds 2 [4Fe-4S] clusters per monomer.</text>
</comment>
<dbReference type="RefSeq" id="WP_342690094.1">
    <property type="nucleotide sequence ID" value="NZ_JBCGDP010000001.1"/>
</dbReference>
<protein>
    <recommendedName>
        <fullName evidence="9">Epoxyqueuosine reductase</fullName>
        <ecNumber evidence="9">1.17.99.6</ecNumber>
    </recommendedName>
    <alternativeName>
        <fullName evidence="9">Queuosine biosynthesis protein QueG</fullName>
    </alternativeName>
</protein>
<dbReference type="HAMAP" id="MF_00916">
    <property type="entry name" value="QueG"/>
    <property type="match status" value="1"/>
</dbReference>
<feature type="binding site" evidence="9">
    <location>
        <position position="214"/>
    </location>
    <ligand>
        <name>cob(II)alamin</name>
        <dbReference type="ChEBI" id="CHEBI:16304"/>
    </ligand>
</feature>
<dbReference type="PANTHER" id="PTHR30002:SF4">
    <property type="entry name" value="EPOXYQUEUOSINE REDUCTASE"/>
    <property type="match status" value="1"/>
</dbReference>
<keyword evidence="12" id="KW-1185">Reference proteome</keyword>
<feature type="domain" description="4Fe-4S ferredoxin-type" evidence="10">
    <location>
        <begin position="177"/>
        <end position="206"/>
    </location>
</feature>
<keyword evidence="2 9" id="KW-0963">Cytoplasm</keyword>
<feature type="binding site" evidence="9">
    <location>
        <position position="189"/>
    </location>
    <ligand>
        <name>[4Fe-4S] cluster</name>
        <dbReference type="ChEBI" id="CHEBI:49883"/>
        <label>1</label>
    </ligand>
</feature>
<feature type="binding site" evidence="9">
    <location>
        <position position="167"/>
    </location>
    <ligand>
        <name>cob(II)alamin</name>
        <dbReference type="ChEBI" id="CHEBI:16304"/>
    </ligand>
</feature>
<comment type="pathway">
    <text evidence="9">tRNA modification; tRNA-queuosine biosynthesis.</text>
</comment>
<dbReference type="InterPro" id="IPR017896">
    <property type="entry name" value="4Fe4S_Fe-S-bd"/>
</dbReference>
<comment type="function">
    <text evidence="9">Catalyzes the conversion of epoxyqueuosine (oQ) to queuosine (Q), which is a hypermodified base found in the wobble positions of tRNA(Asp), tRNA(Asn), tRNA(His) and tRNA(Tyr).</text>
</comment>
<feature type="binding site" evidence="9">
    <location>
        <position position="239"/>
    </location>
    <ligand>
        <name>[4Fe-4S] cluster</name>
        <dbReference type="ChEBI" id="CHEBI:49883"/>
        <label>2</label>
    </ligand>
</feature>
<accession>A0ABU9NHZ1</accession>
<evidence type="ECO:0000256" key="1">
    <source>
        <dbReference type="ARBA" id="ARBA00022485"/>
    </source>
</evidence>
<comment type="cofactor">
    <cofactor evidence="9">
        <name>cob(II)alamin</name>
        <dbReference type="ChEBI" id="CHEBI:16304"/>
    </cofactor>
</comment>
<feature type="binding site" evidence="9">
    <location>
        <position position="246"/>
    </location>
    <ligand>
        <name>[4Fe-4S] cluster</name>
        <dbReference type="ChEBI" id="CHEBI:49883"/>
        <label>1</label>
    </ligand>
</feature>
<feature type="binding site" evidence="9">
    <location>
        <position position="156"/>
    </location>
    <ligand>
        <name>cob(II)alamin</name>
        <dbReference type="ChEBI" id="CHEBI:16304"/>
    </ligand>
</feature>
<evidence type="ECO:0000256" key="6">
    <source>
        <dbReference type="ARBA" id="ARBA00023002"/>
    </source>
</evidence>